<dbReference type="InterPro" id="IPR027417">
    <property type="entry name" value="P-loop_NTPase"/>
</dbReference>
<dbReference type="GO" id="GO:0016301">
    <property type="term" value="F:kinase activity"/>
    <property type="evidence" value="ECO:0007669"/>
    <property type="project" value="UniProtKB-KW"/>
</dbReference>
<comment type="similarity">
    <text evidence="7">Belongs to the shikimate kinase family.</text>
</comment>
<dbReference type="PANTHER" id="PTHR21087:SF16">
    <property type="entry name" value="SHIKIMATE KINASE 1, CHLOROPLASTIC"/>
    <property type="match status" value="1"/>
</dbReference>
<feature type="binding site" evidence="7">
    <location>
        <position position="18"/>
    </location>
    <ligand>
        <name>Mg(2+)</name>
        <dbReference type="ChEBI" id="CHEBI:18420"/>
    </ligand>
</feature>
<keyword evidence="2 7" id="KW-0808">Transferase</keyword>
<dbReference type="InterPro" id="IPR000623">
    <property type="entry name" value="Shikimate_kinase/TSH1"/>
</dbReference>
<feature type="binding site" evidence="7">
    <location>
        <position position="81"/>
    </location>
    <ligand>
        <name>substrate</name>
    </ligand>
</feature>
<dbReference type="Gene3D" id="3.40.50.300">
    <property type="entry name" value="P-loop containing nucleotide triphosphate hydrolases"/>
    <property type="match status" value="1"/>
</dbReference>
<sequence length="176" mass="19933">MQKSPNLVLIGMPGSGKSTVGVILAKQLSRPYLDSDILIQLTEKRSLQEIVDQDGYLVLRDIEERVLLGIQCDNHVIATGGSAAYSEQAMNHLRHNGIVIFLDASLDTLRRRIHNYDTRGLAKRPEQSFSDLFQERFELYTRYADITIDCNDTDQEQVCQTIVARLEGLTDHDAQR</sequence>
<dbReference type="PANTHER" id="PTHR21087">
    <property type="entry name" value="SHIKIMATE KINASE"/>
    <property type="match status" value="1"/>
</dbReference>
<dbReference type="EMBL" id="AP025516">
    <property type="protein sequence ID" value="BDD87043.1"/>
    <property type="molecule type" value="Genomic_DNA"/>
</dbReference>
<dbReference type="PRINTS" id="PR01100">
    <property type="entry name" value="SHIKIMTKNASE"/>
</dbReference>
<organism evidence="8 9">
    <name type="scientific">Desulfofustis limnaeus</name>
    <dbReference type="NCBI Taxonomy" id="2740163"/>
    <lineage>
        <taxon>Bacteria</taxon>
        <taxon>Pseudomonadati</taxon>
        <taxon>Thermodesulfobacteriota</taxon>
        <taxon>Desulfobulbia</taxon>
        <taxon>Desulfobulbales</taxon>
        <taxon>Desulfocapsaceae</taxon>
        <taxon>Desulfofustis</taxon>
    </lineage>
</organism>
<dbReference type="Proteomes" id="UP000830055">
    <property type="component" value="Chromosome"/>
</dbReference>
<evidence type="ECO:0000256" key="4">
    <source>
        <dbReference type="ARBA" id="ARBA00022777"/>
    </source>
</evidence>
<evidence type="ECO:0000313" key="8">
    <source>
        <dbReference type="EMBL" id="BDD87043.1"/>
    </source>
</evidence>
<dbReference type="HAMAP" id="MF_00109">
    <property type="entry name" value="Shikimate_kinase"/>
    <property type="match status" value="1"/>
</dbReference>
<evidence type="ECO:0000256" key="2">
    <source>
        <dbReference type="ARBA" id="ARBA00022679"/>
    </source>
</evidence>
<feature type="binding site" evidence="7">
    <location>
        <position position="36"/>
    </location>
    <ligand>
        <name>substrate</name>
    </ligand>
</feature>
<dbReference type="EC" id="2.7.1.71" evidence="7"/>
<dbReference type="RefSeq" id="WP_284154086.1">
    <property type="nucleotide sequence ID" value="NZ_AP025516.1"/>
</dbReference>
<gene>
    <name evidence="8" type="primary">aroK_2</name>
    <name evidence="7" type="synonym">aroK</name>
    <name evidence="8" type="ORF">DPPLL_14080</name>
</gene>
<feature type="binding site" evidence="7">
    <location>
        <position position="136"/>
    </location>
    <ligand>
        <name>substrate</name>
    </ligand>
</feature>
<evidence type="ECO:0000256" key="7">
    <source>
        <dbReference type="HAMAP-Rule" id="MF_00109"/>
    </source>
</evidence>
<keyword evidence="5 7" id="KW-0067">ATP-binding</keyword>
<protein>
    <recommendedName>
        <fullName evidence="7">Shikimate kinase</fullName>
        <shortName evidence="7">SK</shortName>
        <ecNumber evidence="7">2.7.1.71</ecNumber>
    </recommendedName>
</protein>
<dbReference type="Pfam" id="PF01202">
    <property type="entry name" value="SKI"/>
    <property type="match status" value="1"/>
</dbReference>
<evidence type="ECO:0000256" key="6">
    <source>
        <dbReference type="ARBA" id="ARBA00023141"/>
    </source>
</evidence>
<comment type="subunit">
    <text evidence="7">Monomer.</text>
</comment>
<keyword evidence="7" id="KW-0963">Cytoplasm</keyword>
<comment type="cofactor">
    <cofactor evidence="7">
        <name>Mg(2+)</name>
        <dbReference type="ChEBI" id="CHEBI:18420"/>
    </cofactor>
    <text evidence="7">Binds 1 Mg(2+) ion per subunit.</text>
</comment>
<proteinExistence type="inferred from homology"/>
<keyword evidence="4 7" id="KW-0418">Kinase</keyword>
<keyword evidence="9" id="KW-1185">Reference proteome</keyword>
<keyword evidence="3 7" id="KW-0547">Nucleotide-binding</keyword>
<feature type="binding site" evidence="7">
    <location>
        <begin position="14"/>
        <end position="19"/>
    </location>
    <ligand>
        <name>ATP</name>
        <dbReference type="ChEBI" id="CHEBI:30616"/>
    </ligand>
</feature>
<comment type="subcellular location">
    <subcellularLocation>
        <location evidence="7">Cytoplasm</location>
    </subcellularLocation>
</comment>
<dbReference type="InterPro" id="IPR031322">
    <property type="entry name" value="Shikimate/glucono_kinase"/>
</dbReference>
<evidence type="ECO:0000256" key="1">
    <source>
        <dbReference type="ARBA" id="ARBA00022605"/>
    </source>
</evidence>
<dbReference type="CDD" id="cd00464">
    <property type="entry name" value="SK"/>
    <property type="match status" value="1"/>
</dbReference>
<evidence type="ECO:0000313" key="9">
    <source>
        <dbReference type="Proteomes" id="UP000830055"/>
    </source>
</evidence>
<keyword evidence="6 7" id="KW-0057">Aromatic amino acid biosynthesis</keyword>
<reference evidence="8 9" key="1">
    <citation type="submission" date="2022-01" db="EMBL/GenBank/DDBJ databases">
        <title>Desulfofustis limnae sp. nov., a novel mesophilic sulfate-reducing bacterium isolated from marsh soil.</title>
        <authorList>
            <person name="Watanabe M."/>
            <person name="Takahashi A."/>
            <person name="Kojima H."/>
            <person name="Fukui M."/>
        </authorList>
    </citation>
    <scope>NUCLEOTIDE SEQUENCE [LARGE SCALE GENOMIC DNA]</scope>
    <source>
        <strain evidence="8 9">PPLL</strain>
    </source>
</reference>
<comment type="pathway">
    <text evidence="7">Metabolic intermediate biosynthesis; chorismate biosynthesis; chorismate from D-erythrose 4-phosphate and phosphoenolpyruvate: step 5/7.</text>
</comment>
<evidence type="ECO:0000256" key="5">
    <source>
        <dbReference type="ARBA" id="ARBA00022840"/>
    </source>
</evidence>
<comment type="caution">
    <text evidence="7">Lacks conserved residue(s) required for the propagation of feature annotation.</text>
</comment>
<comment type="catalytic activity">
    <reaction evidence="7">
        <text>shikimate + ATP = 3-phosphoshikimate + ADP + H(+)</text>
        <dbReference type="Rhea" id="RHEA:13121"/>
        <dbReference type="ChEBI" id="CHEBI:15378"/>
        <dbReference type="ChEBI" id="CHEBI:30616"/>
        <dbReference type="ChEBI" id="CHEBI:36208"/>
        <dbReference type="ChEBI" id="CHEBI:145989"/>
        <dbReference type="ChEBI" id="CHEBI:456216"/>
        <dbReference type="EC" id="2.7.1.71"/>
    </reaction>
</comment>
<keyword evidence="1 7" id="KW-0028">Amino-acid biosynthesis</keyword>
<dbReference type="SUPFAM" id="SSF52540">
    <property type="entry name" value="P-loop containing nucleoside triphosphate hydrolases"/>
    <property type="match status" value="1"/>
</dbReference>
<comment type="function">
    <text evidence="7">Catalyzes the specific phosphorylation of the 3-hydroxyl group of shikimic acid using ATP as a cosubstrate.</text>
</comment>
<evidence type="ECO:0000256" key="3">
    <source>
        <dbReference type="ARBA" id="ARBA00022741"/>
    </source>
</evidence>
<keyword evidence="7" id="KW-0460">Magnesium</keyword>
<feature type="binding site" evidence="7">
    <location>
        <position position="119"/>
    </location>
    <ligand>
        <name>ATP</name>
        <dbReference type="ChEBI" id="CHEBI:30616"/>
    </ligand>
</feature>
<feature type="binding site" evidence="7">
    <location>
        <position position="60"/>
    </location>
    <ligand>
        <name>substrate</name>
    </ligand>
</feature>
<name>A0ABM7W7T4_9BACT</name>
<accession>A0ABM7W7T4</accession>
<keyword evidence="7" id="KW-0479">Metal-binding</keyword>